<dbReference type="InterPro" id="IPR000160">
    <property type="entry name" value="GGDEF_dom"/>
</dbReference>
<dbReference type="SMART" id="SM00086">
    <property type="entry name" value="PAC"/>
    <property type="match status" value="2"/>
</dbReference>
<dbReference type="InterPro" id="IPR029787">
    <property type="entry name" value="Nucleotide_cyclase"/>
</dbReference>
<evidence type="ECO:0000313" key="6">
    <source>
        <dbReference type="Proteomes" id="UP000826722"/>
    </source>
</evidence>
<organism evidence="5 6">
    <name type="scientific">Methyloradius palustris</name>
    <dbReference type="NCBI Taxonomy" id="2778876"/>
    <lineage>
        <taxon>Bacteria</taxon>
        <taxon>Pseudomonadati</taxon>
        <taxon>Pseudomonadota</taxon>
        <taxon>Betaproteobacteria</taxon>
        <taxon>Nitrosomonadales</taxon>
        <taxon>Methylophilaceae</taxon>
        <taxon>Methyloradius</taxon>
    </lineage>
</organism>
<dbReference type="FunFam" id="3.30.70.270:FF:000001">
    <property type="entry name" value="Diguanylate cyclase domain protein"/>
    <property type="match status" value="1"/>
</dbReference>
<reference evidence="5" key="1">
    <citation type="journal article" date="2021" name="Arch. Microbiol.">
        <title>Methyloradius palustris gen. nov., sp. nov., a methanol-oxidizing bacterium isolated from snow.</title>
        <authorList>
            <person name="Miyadera T."/>
            <person name="Kojima H."/>
            <person name="Fukui M."/>
        </authorList>
    </citation>
    <scope>NUCLEOTIDE SEQUENCE</scope>
    <source>
        <strain evidence="5">Zm11</strain>
    </source>
</reference>
<evidence type="ECO:0000259" key="3">
    <source>
        <dbReference type="PROSITE" id="PS50113"/>
    </source>
</evidence>
<keyword evidence="6" id="KW-1185">Reference proteome</keyword>
<dbReference type="RefSeq" id="WP_221764774.1">
    <property type="nucleotide sequence ID" value="NZ_AP024110.1"/>
</dbReference>
<evidence type="ECO:0000256" key="1">
    <source>
        <dbReference type="SAM" id="Coils"/>
    </source>
</evidence>
<dbReference type="InterPro" id="IPR013656">
    <property type="entry name" value="PAS_4"/>
</dbReference>
<dbReference type="Proteomes" id="UP000826722">
    <property type="component" value="Chromosome"/>
</dbReference>
<dbReference type="PANTHER" id="PTHR44757:SF2">
    <property type="entry name" value="BIOFILM ARCHITECTURE MAINTENANCE PROTEIN MBAA"/>
    <property type="match status" value="1"/>
</dbReference>
<dbReference type="GO" id="GO:0003824">
    <property type="term" value="F:catalytic activity"/>
    <property type="evidence" value="ECO:0007669"/>
    <property type="project" value="UniProtKB-ARBA"/>
</dbReference>
<dbReference type="SMART" id="SM00091">
    <property type="entry name" value="PAS"/>
    <property type="match status" value="3"/>
</dbReference>
<dbReference type="InterPro" id="IPR000014">
    <property type="entry name" value="PAS"/>
</dbReference>
<feature type="domain" description="GGDEF" evidence="4">
    <location>
        <begin position="624"/>
        <end position="756"/>
    </location>
</feature>
<dbReference type="Gene3D" id="3.30.450.40">
    <property type="match status" value="1"/>
</dbReference>
<dbReference type="Pfam" id="PF13185">
    <property type="entry name" value="GAF_2"/>
    <property type="match status" value="1"/>
</dbReference>
<dbReference type="InterPro" id="IPR043128">
    <property type="entry name" value="Rev_trsase/Diguanyl_cyclase"/>
</dbReference>
<feature type="domain" description="PAS" evidence="2">
    <location>
        <begin position="177"/>
        <end position="247"/>
    </location>
</feature>
<dbReference type="KEGG" id="mpau:ZMTM_04840"/>
<gene>
    <name evidence="5" type="ORF">ZMTM_04840</name>
</gene>
<dbReference type="Gene3D" id="3.30.450.20">
    <property type="entry name" value="PAS domain"/>
    <property type="match status" value="3"/>
</dbReference>
<evidence type="ECO:0000313" key="5">
    <source>
        <dbReference type="EMBL" id="BCM24225.1"/>
    </source>
</evidence>
<keyword evidence="1" id="KW-0175">Coiled coil</keyword>
<name>A0A8D5G209_9PROT</name>
<proteinExistence type="predicted"/>
<dbReference type="CDD" id="cd00130">
    <property type="entry name" value="PAS"/>
    <property type="match status" value="1"/>
</dbReference>
<dbReference type="SUPFAM" id="SSF55073">
    <property type="entry name" value="Nucleotide cyclase"/>
    <property type="match status" value="1"/>
</dbReference>
<evidence type="ECO:0000259" key="4">
    <source>
        <dbReference type="PROSITE" id="PS50887"/>
    </source>
</evidence>
<dbReference type="SUPFAM" id="SSF55781">
    <property type="entry name" value="GAF domain-like"/>
    <property type="match status" value="1"/>
</dbReference>
<evidence type="ECO:0000259" key="2">
    <source>
        <dbReference type="PROSITE" id="PS50112"/>
    </source>
</evidence>
<feature type="coiled-coil region" evidence="1">
    <location>
        <begin position="305"/>
        <end position="336"/>
    </location>
</feature>
<feature type="domain" description="PAC" evidence="3">
    <location>
        <begin position="415"/>
        <end position="466"/>
    </location>
</feature>
<dbReference type="InterPro" id="IPR003018">
    <property type="entry name" value="GAF"/>
</dbReference>
<dbReference type="NCBIfam" id="TIGR00229">
    <property type="entry name" value="sensory_box"/>
    <property type="match status" value="2"/>
</dbReference>
<dbReference type="NCBIfam" id="TIGR00254">
    <property type="entry name" value="GGDEF"/>
    <property type="match status" value="1"/>
</dbReference>
<dbReference type="PROSITE" id="PS50113">
    <property type="entry name" value="PAC"/>
    <property type="match status" value="2"/>
</dbReference>
<dbReference type="InterPro" id="IPR029016">
    <property type="entry name" value="GAF-like_dom_sf"/>
</dbReference>
<dbReference type="SMART" id="SM00065">
    <property type="entry name" value="GAF"/>
    <property type="match status" value="1"/>
</dbReference>
<dbReference type="InterPro" id="IPR013655">
    <property type="entry name" value="PAS_fold_3"/>
</dbReference>
<dbReference type="PANTHER" id="PTHR44757">
    <property type="entry name" value="DIGUANYLATE CYCLASE DGCP"/>
    <property type="match status" value="1"/>
</dbReference>
<dbReference type="AlphaFoldDB" id="A0A8D5G209"/>
<dbReference type="PROSITE" id="PS50887">
    <property type="entry name" value="GGDEF"/>
    <property type="match status" value="1"/>
</dbReference>
<dbReference type="InterPro" id="IPR001610">
    <property type="entry name" value="PAC"/>
</dbReference>
<dbReference type="InterPro" id="IPR052155">
    <property type="entry name" value="Biofilm_reg_signaling"/>
</dbReference>
<dbReference type="SUPFAM" id="SSF55785">
    <property type="entry name" value="PYP-like sensor domain (PAS domain)"/>
    <property type="match status" value="3"/>
</dbReference>
<dbReference type="Pfam" id="PF00990">
    <property type="entry name" value="GGDEF"/>
    <property type="match status" value="1"/>
</dbReference>
<dbReference type="Pfam" id="PF08448">
    <property type="entry name" value="PAS_4"/>
    <property type="match status" value="1"/>
</dbReference>
<dbReference type="Gene3D" id="3.30.70.270">
    <property type="match status" value="1"/>
</dbReference>
<feature type="domain" description="PAC" evidence="3">
    <location>
        <begin position="251"/>
        <end position="303"/>
    </location>
</feature>
<dbReference type="InterPro" id="IPR000700">
    <property type="entry name" value="PAS-assoc_C"/>
</dbReference>
<sequence>MKFPDIPSNEVERLAALKRMDILDSASEVGFDLLTEMAAELLQLPIALVTIVDSKRNWFKSRVGIEGSEAPRDVSFCAHAILQTSPMIIEDALLDERFSDNPSVTAAPHVRFYAGFPLASVEGHNVGTFCVVDNHPRTLSASELRQMVRLAQLAQVALQTRELASKNLALNTSILETFSLFENTFNLAAVGLIHTAPTGQLLRVNPKACEILGYDSDTLTHINFQDITHPDDLDKDLELFERTLNGEIPGYHMEKRYLHAAGHYLWASLSVRLNRDASGEPLYFVASIEDISHVKRLEARIIEERDALQDEVKIQIKGLQEANRQLVQDAKLLTAAKELIDLSEQRIKLIIDNVPARIGFWDKKLINQFANKVYEDWFNLPAPDIYGKHLRDFMDEDTYKQRQPYIKAVLKGKPQHFDDATPGRDGNLLYSEISYIPALEKGEVTGFFLFGQDVTARKRAEEAMRQSEQHYRQLFQNMLGGYAYCQMLFEDGKPVDFVYININDKFEPLTGLKDVVGRKVSELVPGIRESSPEIFETYGRVIKTKVAERFDVYIDAMDMWFSVSVHSTEGDYFVTVFENITERKILDEKLRHQANVDYLTNIANRRAFIRQGEVEVARALRYGNPLSVAMLDIDYFKKVNDTYGHKTGDLVLQELSRICVETLRETDMVARMGGEEFAILFPETDAQHAFEVAERLRDKIEKNELSLESGMPLTFTISIGVITLTKKNVNIDMLLHLADKALYEAKNTGRNKVCTL</sequence>
<dbReference type="InterPro" id="IPR035965">
    <property type="entry name" value="PAS-like_dom_sf"/>
</dbReference>
<protein>
    <submittedName>
        <fullName evidence="5">Sensor domain-containing diguanylate cyclase</fullName>
    </submittedName>
</protein>
<dbReference type="CDD" id="cd01949">
    <property type="entry name" value="GGDEF"/>
    <property type="match status" value="1"/>
</dbReference>
<dbReference type="Pfam" id="PF13426">
    <property type="entry name" value="PAS_9"/>
    <property type="match status" value="1"/>
</dbReference>
<dbReference type="Pfam" id="PF08447">
    <property type="entry name" value="PAS_3"/>
    <property type="match status" value="1"/>
</dbReference>
<dbReference type="SMART" id="SM00267">
    <property type="entry name" value="GGDEF"/>
    <property type="match status" value="1"/>
</dbReference>
<dbReference type="EMBL" id="AP024110">
    <property type="protein sequence ID" value="BCM24225.1"/>
    <property type="molecule type" value="Genomic_DNA"/>
</dbReference>
<accession>A0A8D5G209</accession>
<dbReference type="PROSITE" id="PS50112">
    <property type="entry name" value="PAS"/>
    <property type="match status" value="1"/>
</dbReference>